<accession>A0AAV8YRE1</accession>
<comment type="caution">
    <text evidence="2">The sequence shown here is derived from an EMBL/GenBank/DDBJ whole genome shotgun (WGS) entry which is preliminary data.</text>
</comment>
<dbReference type="EMBL" id="JANEYF010001934">
    <property type="protein sequence ID" value="KAJ8954120.1"/>
    <property type="molecule type" value="Genomic_DNA"/>
</dbReference>
<sequence>MPKLHIVNLEEKHKQDMEESSSNVSESTMNAEDDKKAPSMAGLLAPKSLHDRICETAESVTFEVINLDLIICWKISIKMSLTSSISKDDVTAISKVGEKVREEDIKCIAENTPKGASFLRHFIENVDEYVQRIEKKIKFRRGDKS</sequence>
<gene>
    <name evidence="2" type="ORF">NQ314_007149</name>
</gene>
<evidence type="ECO:0000256" key="1">
    <source>
        <dbReference type="SAM" id="MobiDB-lite"/>
    </source>
</evidence>
<organism evidence="2 3">
    <name type="scientific">Rhamnusium bicolor</name>
    <dbReference type="NCBI Taxonomy" id="1586634"/>
    <lineage>
        <taxon>Eukaryota</taxon>
        <taxon>Metazoa</taxon>
        <taxon>Ecdysozoa</taxon>
        <taxon>Arthropoda</taxon>
        <taxon>Hexapoda</taxon>
        <taxon>Insecta</taxon>
        <taxon>Pterygota</taxon>
        <taxon>Neoptera</taxon>
        <taxon>Endopterygota</taxon>
        <taxon>Coleoptera</taxon>
        <taxon>Polyphaga</taxon>
        <taxon>Cucujiformia</taxon>
        <taxon>Chrysomeloidea</taxon>
        <taxon>Cerambycidae</taxon>
        <taxon>Lepturinae</taxon>
        <taxon>Rhagiini</taxon>
        <taxon>Rhamnusium</taxon>
    </lineage>
</organism>
<protein>
    <submittedName>
        <fullName evidence="2">Uncharacterized protein</fullName>
    </submittedName>
</protein>
<evidence type="ECO:0000313" key="2">
    <source>
        <dbReference type="EMBL" id="KAJ8954120.1"/>
    </source>
</evidence>
<evidence type="ECO:0000313" key="3">
    <source>
        <dbReference type="Proteomes" id="UP001162156"/>
    </source>
</evidence>
<feature type="compositionally biased region" description="Basic and acidic residues" evidence="1">
    <location>
        <begin position="8"/>
        <end position="17"/>
    </location>
</feature>
<proteinExistence type="predicted"/>
<feature type="compositionally biased region" description="Polar residues" evidence="1">
    <location>
        <begin position="20"/>
        <end position="30"/>
    </location>
</feature>
<dbReference type="Proteomes" id="UP001162156">
    <property type="component" value="Unassembled WGS sequence"/>
</dbReference>
<feature type="region of interest" description="Disordered" evidence="1">
    <location>
        <begin position="1"/>
        <end position="39"/>
    </location>
</feature>
<keyword evidence="3" id="KW-1185">Reference proteome</keyword>
<name>A0AAV8YRE1_9CUCU</name>
<reference evidence="2" key="1">
    <citation type="journal article" date="2023" name="Insect Mol. Biol.">
        <title>Genome sequencing provides insights into the evolution of gene families encoding plant cell wall-degrading enzymes in longhorned beetles.</title>
        <authorList>
            <person name="Shin N.R."/>
            <person name="Okamura Y."/>
            <person name="Kirsch R."/>
            <person name="Pauchet Y."/>
        </authorList>
    </citation>
    <scope>NUCLEOTIDE SEQUENCE</scope>
    <source>
        <strain evidence="2">RBIC_L_NR</strain>
    </source>
</reference>
<dbReference type="AlphaFoldDB" id="A0AAV8YRE1"/>